<dbReference type="EMBL" id="LNKD01000008">
    <property type="protein sequence ID" value="OSG84621.1"/>
    <property type="molecule type" value="Genomic_DNA"/>
</dbReference>
<reference evidence="1 2" key="1">
    <citation type="journal article" date="2016" name="Sci. Rep.">
        <title>Evaluation of genetic diversity among strains of the human gut commensal Bifidobacterium adolescentis.</title>
        <authorList>
            <person name="Duranti S."/>
            <person name="Milani C."/>
            <person name="Lugli G.A."/>
            <person name="Mancabelli L."/>
            <person name="Turroni F."/>
            <person name="Ferrario C."/>
            <person name="Mangifesta M."/>
            <person name="Viappiani A."/>
            <person name="Sanchez B."/>
            <person name="Margolles A."/>
            <person name="van Sinderen D."/>
            <person name="Ventura M."/>
        </authorList>
    </citation>
    <scope>NUCLEOTIDE SEQUENCE [LARGE SCALE GENOMIC DNA]</scope>
    <source>
        <strain evidence="1 2">487B</strain>
    </source>
</reference>
<evidence type="ECO:0000313" key="1">
    <source>
        <dbReference type="EMBL" id="OSG84621.1"/>
    </source>
</evidence>
<sequence>MVSTEESFQQTQDALDAARLERARALQQVQTLCETGRRHLVVPFLMANMQRVPALRKIRLWQLDSIMFNTSRRVANKTIRIMRETINDDSSVNDGYVTLGWALESKEKTVRMTTWLLQLSLRERLSTFQKPEGFPYAPLYQQSTDDQQKEGSA</sequence>
<comment type="caution">
    <text evidence="1">The sequence shown here is derived from an EMBL/GenBank/DDBJ whole genome shotgun (WGS) entry which is preliminary data.</text>
</comment>
<evidence type="ECO:0000313" key="2">
    <source>
        <dbReference type="Proteomes" id="UP000193377"/>
    </source>
</evidence>
<dbReference type="AlphaFoldDB" id="A0A1X2YRZ6"/>
<gene>
    <name evidence="1" type="ORF">B0487_2108</name>
</gene>
<accession>A0A1X2YRZ6</accession>
<protein>
    <submittedName>
        <fullName evidence="1">Uncharacterized protein</fullName>
    </submittedName>
</protein>
<proteinExistence type="predicted"/>
<dbReference type="Proteomes" id="UP000193377">
    <property type="component" value="Unassembled WGS sequence"/>
</dbReference>
<name>A0A1X2YRZ6_BIFAD</name>
<organism evidence="1 2">
    <name type="scientific">Bifidobacterium adolescentis</name>
    <dbReference type="NCBI Taxonomy" id="1680"/>
    <lineage>
        <taxon>Bacteria</taxon>
        <taxon>Bacillati</taxon>
        <taxon>Actinomycetota</taxon>
        <taxon>Actinomycetes</taxon>
        <taxon>Bifidobacteriales</taxon>
        <taxon>Bifidobacteriaceae</taxon>
        <taxon>Bifidobacterium</taxon>
    </lineage>
</organism>